<name>A0A1L9R9P0_ASPWE</name>
<evidence type="ECO:0000313" key="3">
    <source>
        <dbReference type="Proteomes" id="UP000184383"/>
    </source>
</evidence>
<keyword evidence="3" id="KW-1185">Reference proteome</keyword>
<accession>A0A1L9R9P0</accession>
<dbReference type="Proteomes" id="UP000184383">
    <property type="component" value="Unassembled WGS sequence"/>
</dbReference>
<gene>
    <name evidence="2" type="ORF">ASPWEDRAFT_32252</name>
</gene>
<dbReference type="PANTHER" id="PTHR33112:SF1">
    <property type="entry name" value="HETEROKARYON INCOMPATIBILITY DOMAIN-CONTAINING PROTEIN"/>
    <property type="match status" value="1"/>
</dbReference>
<evidence type="ECO:0000259" key="1">
    <source>
        <dbReference type="Pfam" id="PF06985"/>
    </source>
</evidence>
<dbReference type="VEuPathDB" id="FungiDB:ASPWEDRAFT_32252"/>
<dbReference type="PANTHER" id="PTHR33112">
    <property type="entry name" value="DOMAIN PROTEIN, PUTATIVE-RELATED"/>
    <property type="match status" value="1"/>
</dbReference>
<dbReference type="InterPro" id="IPR010730">
    <property type="entry name" value="HET"/>
</dbReference>
<sequence>MFSKIADRLLKGTGLSRNASCILTVRQRVGSLADIKYDLEIILSLRRPEGYLSVEKKRRYCTRYERLFGTLDPVRGHNIVSIRRPQATVDWAMVSEWLKDCQNRCCHVKPENTLTSEFRVIDVRKRCIALVPTPCEYAALSYVWGAASAQLQATTENIHRLSADGSLSSDLLPQVIEDAIFACSALGIDYIWVDRLCILQDEEPRKKDRFLNAMGEIYSHSSLTLVALDGSDADHGLTGVGKVQRPAYWTRQWQGIHLISEFHGYHEFFRQSKWASRGWTLQEAFFSPRLLFFSDTRVFYECRHREEIQDEIEGTVPKLRDLWRLKDSYSKVVRELTQRDLTFESDILHAFKGILHTRWGSGYYGLPLNIFSDAILWTVDSDSKSPVSSTPATYELWLPGYDWTVTINEHVARHAPLGDVFPSWSWSSINGVITGNYTCHFAEWTKARTSLAVWAIPSTFNGRPSIQPLSNAAGEPEVFDEREEFKSPNERDEQEMIDLETRSRVDHSVQLHLGYRSKEYVLARLAAVLAWKSGCFSGCLPTILDIDGTWEDYEKLVSSNWRSLAQLCDEAHCMPNGTMSEQDVEARFPFEMWSKCPVGSIFVYTQSLHLDLILMENDTRLHVKAGELVPNLVLGSVNMERIKRARHQSPQAVFDVLALSIRPSFLEDGANDEDNWYDSTGTELCYLHPDPIVVELMVVETENGISRRVALAWTFLKPWIRERPRFHTFHLV</sequence>
<dbReference type="EMBL" id="KV878216">
    <property type="protein sequence ID" value="OJJ31634.1"/>
    <property type="molecule type" value="Genomic_DNA"/>
</dbReference>
<dbReference type="RefSeq" id="XP_040685311.1">
    <property type="nucleotide sequence ID" value="XM_040833637.1"/>
</dbReference>
<organism evidence="2 3">
    <name type="scientific">Aspergillus wentii DTO 134E9</name>
    <dbReference type="NCBI Taxonomy" id="1073089"/>
    <lineage>
        <taxon>Eukaryota</taxon>
        <taxon>Fungi</taxon>
        <taxon>Dikarya</taxon>
        <taxon>Ascomycota</taxon>
        <taxon>Pezizomycotina</taxon>
        <taxon>Eurotiomycetes</taxon>
        <taxon>Eurotiomycetidae</taxon>
        <taxon>Eurotiales</taxon>
        <taxon>Aspergillaceae</taxon>
        <taxon>Aspergillus</taxon>
        <taxon>Aspergillus subgen. Cremei</taxon>
    </lineage>
</organism>
<dbReference type="OrthoDB" id="405906at2759"/>
<dbReference type="Pfam" id="PF06985">
    <property type="entry name" value="HET"/>
    <property type="match status" value="1"/>
</dbReference>
<evidence type="ECO:0000313" key="2">
    <source>
        <dbReference type="EMBL" id="OJJ31634.1"/>
    </source>
</evidence>
<dbReference type="STRING" id="1073089.A0A1L9R9P0"/>
<proteinExistence type="predicted"/>
<dbReference type="GeneID" id="63749485"/>
<reference evidence="3" key="1">
    <citation type="journal article" date="2017" name="Genome Biol.">
        <title>Comparative genomics reveals high biological diversity and specific adaptations in the industrially and medically important fungal genus Aspergillus.</title>
        <authorList>
            <person name="de Vries R.P."/>
            <person name="Riley R."/>
            <person name="Wiebenga A."/>
            <person name="Aguilar-Osorio G."/>
            <person name="Amillis S."/>
            <person name="Uchima C.A."/>
            <person name="Anderluh G."/>
            <person name="Asadollahi M."/>
            <person name="Askin M."/>
            <person name="Barry K."/>
            <person name="Battaglia E."/>
            <person name="Bayram O."/>
            <person name="Benocci T."/>
            <person name="Braus-Stromeyer S.A."/>
            <person name="Caldana C."/>
            <person name="Canovas D."/>
            <person name="Cerqueira G.C."/>
            <person name="Chen F."/>
            <person name="Chen W."/>
            <person name="Choi C."/>
            <person name="Clum A."/>
            <person name="Dos Santos R.A."/>
            <person name="Damasio A.R."/>
            <person name="Diallinas G."/>
            <person name="Emri T."/>
            <person name="Fekete E."/>
            <person name="Flipphi M."/>
            <person name="Freyberg S."/>
            <person name="Gallo A."/>
            <person name="Gournas C."/>
            <person name="Habgood R."/>
            <person name="Hainaut M."/>
            <person name="Harispe M.L."/>
            <person name="Henrissat B."/>
            <person name="Hilden K.S."/>
            <person name="Hope R."/>
            <person name="Hossain A."/>
            <person name="Karabika E."/>
            <person name="Karaffa L."/>
            <person name="Karanyi Z."/>
            <person name="Krasevec N."/>
            <person name="Kuo A."/>
            <person name="Kusch H."/>
            <person name="LaButti K."/>
            <person name="Lagendijk E.L."/>
            <person name="Lapidus A."/>
            <person name="Levasseur A."/>
            <person name="Lindquist E."/>
            <person name="Lipzen A."/>
            <person name="Logrieco A.F."/>
            <person name="MacCabe A."/>
            <person name="Maekelae M.R."/>
            <person name="Malavazi I."/>
            <person name="Melin P."/>
            <person name="Meyer V."/>
            <person name="Mielnichuk N."/>
            <person name="Miskei M."/>
            <person name="Molnar A.P."/>
            <person name="Mule G."/>
            <person name="Ngan C.Y."/>
            <person name="Orejas M."/>
            <person name="Orosz E."/>
            <person name="Ouedraogo J.P."/>
            <person name="Overkamp K.M."/>
            <person name="Park H.-S."/>
            <person name="Perrone G."/>
            <person name="Piumi F."/>
            <person name="Punt P.J."/>
            <person name="Ram A.F."/>
            <person name="Ramon A."/>
            <person name="Rauscher S."/>
            <person name="Record E."/>
            <person name="Riano-Pachon D.M."/>
            <person name="Robert V."/>
            <person name="Roehrig J."/>
            <person name="Ruller R."/>
            <person name="Salamov A."/>
            <person name="Salih N.S."/>
            <person name="Samson R.A."/>
            <person name="Sandor E."/>
            <person name="Sanguinetti M."/>
            <person name="Schuetze T."/>
            <person name="Sepcic K."/>
            <person name="Shelest E."/>
            <person name="Sherlock G."/>
            <person name="Sophianopoulou V."/>
            <person name="Squina F.M."/>
            <person name="Sun H."/>
            <person name="Susca A."/>
            <person name="Todd R.B."/>
            <person name="Tsang A."/>
            <person name="Unkles S.E."/>
            <person name="van de Wiele N."/>
            <person name="van Rossen-Uffink D."/>
            <person name="Oliveira J.V."/>
            <person name="Vesth T.C."/>
            <person name="Visser J."/>
            <person name="Yu J.-H."/>
            <person name="Zhou M."/>
            <person name="Andersen M.R."/>
            <person name="Archer D.B."/>
            <person name="Baker S.E."/>
            <person name="Benoit I."/>
            <person name="Brakhage A.A."/>
            <person name="Braus G.H."/>
            <person name="Fischer R."/>
            <person name="Frisvad J.C."/>
            <person name="Goldman G.H."/>
            <person name="Houbraken J."/>
            <person name="Oakley B."/>
            <person name="Pocsi I."/>
            <person name="Scazzocchio C."/>
            <person name="Seiboth B."/>
            <person name="vanKuyk P.A."/>
            <person name="Wortman J."/>
            <person name="Dyer P.S."/>
            <person name="Grigoriev I.V."/>
        </authorList>
    </citation>
    <scope>NUCLEOTIDE SEQUENCE [LARGE SCALE GENOMIC DNA]</scope>
    <source>
        <strain evidence="3">DTO 134E9</strain>
    </source>
</reference>
<feature type="domain" description="Heterokaryon incompatibility" evidence="1">
    <location>
        <begin position="137"/>
        <end position="283"/>
    </location>
</feature>
<dbReference type="AlphaFoldDB" id="A0A1L9R9P0"/>
<protein>
    <recommendedName>
        <fullName evidence="1">Heterokaryon incompatibility domain-containing protein</fullName>
    </recommendedName>
</protein>